<dbReference type="Pfam" id="PF12833">
    <property type="entry name" value="HTH_18"/>
    <property type="match status" value="1"/>
</dbReference>
<evidence type="ECO:0000256" key="2">
    <source>
        <dbReference type="ARBA" id="ARBA00023125"/>
    </source>
</evidence>
<keyword evidence="1" id="KW-0805">Transcription regulation</keyword>
<dbReference type="RefSeq" id="WP_272084430.1">
    <property type="nucleotide sequence ID" value="NZ_JAQNDL010000001.1"/>
</dbReference>
<dbReference type="InterPro" id="IPR018060">
    <property type="entry name" value="HTH_AraC"/>
</dbReference>
<comment type="caution">
    <text evidence="5">The sequence shown here is derived from an EMBL/GenBank/DDBJ whole genome shotgun (WGS) entry which is preliminary data.</text>
</comment>
<dbReference type="InterPro" id="IPR050204">
    <property type="entry name" value="AraC_XylS_family_regulators"/>
</dbReference>
<keyword evidence="6" id="KW-1185">Reference proteome</keyword>
<name>A0ABT5DQQ9_9BACT</name>
<protein>
    <submittedName>
        <fullName evidence="5">Helix-turn-helix domain-containing protein</fullName>
    </submittedName>
</protein>
<reference evidence="5 6" key="1">
    <citation type="submission" date="2022-11" db="EMBL/GenBank/DDBJ databases">
        <title>Minimal conservation of predation-associated metabolite biosynthetic gene clusters underscores biosynthetic potential of Myxococcota including descriptions for ten novel species: Archangium lansinium sp. nov., Myxococcus landrumus sp. nov., Nannocystis bai.</title>
        <authorList>
            <person name="Ahearne A."/>
            <person name="Stevens C."/>
            <person name="Dowd S."/>
        </authorList>
    </citation>
    <scope>NUCLEOTIDE SEQUENCE [LARGE SCALE GENOMIC DNA]</scope>
    <source>
        <strain evidence="5 6">BB15-2</strain>
    </source>
</reference>
<dbReference type="PANTHER" id="PTHR46796:SF15">
    <property type="entry name" value="BLL1074 PROTEIN"/>
    <property type="match status" value="1"/>
</dbReference>
<dbReference type="PROSITE" id="PS01124">
    <property type="entry name" value="HTH_ARAC_FAMILY_2"/>
    <property type="match status" value="1"/>
</dbReference>
<accession>A0ABT5DQQ9</accession>
<gene>
    <name evidence="5" type="ORF">POL25_03730</name>
</gene>
<organism evidence="5 6">
    <name type="scientific">Nannocystis bainbridge</name>
    <dbReference type="NCBI Taxonomy" id="2995303"/>
    <lineage>
        <taxon>Bacteria</taxon>
        <taxon>Pseudomonadati</taxon>
        <taxon>Myxococcota</taxon>
        <taxon>Polyangia</taxon>
        <taxon>Nannocystales</taxon>
        <taxon>Nannocystaceae</taxon>
        <taxon>Nannocystis</taxon>
    </lineage>
</organism>
<dbReference type="SMART" id="SM00342">
    <property type="entry name" value="HTH_ARAC"/>
    <property type="match status" value="1"/>
</dbReference>
<dbReference type="Proteomes" id="UP001221686">
    <property type="component" value="Unassembled WGS sequence"/>
</dbReference>
<proteinExistence type="predicted"/>
<evidence type="ECO:0000313" key="5">
    <source>
        <dbReference type="EMBL" id="MDC0715990.1"/>
    </source>
</evidence>
<sequence length="283" mass="30359">MEPPRRARVTRSEAGGSRWEVATRELPAGLRPHVRELLGYGEASVLPRVQRQFPLPQVVVIIEFGPPIRVHDGAGVPSRYAGGFVAGLSDAWSDTGHDGAQAGMQLNLTPIGARLVFGVALSELTGHIVHLDDLLPPTHRGLAARLAACADWDDRFDMVESFIAARLAAARVAVDTVAWACQRIEASAGAVDIGRLAGELGYSSKHLVALFRDRVGVPPKLLARLVRFDRLIHRLKTGPASTWAALAAEFGFADQAHLTREVRGFTGVTPTGVRALLGELVIA</sequence>
<evidence type="ECO:0000313" key="6">
    <source>
        <dbReference type="Proteomes" id="UP001221686"/>
    </source>
</evidence>
<evidence type="ECO:0000256" key="1">
    <source>
        <dbReference type="ARBA" id="ARBA00023015"/>
    </source>
</evidence>
<dbReference type="EMBL" id="JAQNDL010000001">
    <property type="protein sequence ID" value="MDC0715990.1"/>
    <property type="molecule type" value="Genomic_DNA"/>
</dbReference>
<dbReference type="Gene3D" id="1.10.10.60">
    <property type="entry name" value="Homeodomain-like"/>
    <property type="match status" value="1"/>
</dbReference>
<keyword evidence="3" id="KW-0804">Transcription</keyword>
<dbReference type="PANTHER" id="PTHR46796">
    <property type="entry name" value="HTH-TYPE TRANSCRIPTIONAL ACTIVATOR RHAS-RELATED"/>
    <property type="match status" value="1"/>
</dbReference>
<keyword evidence="2" id="KW-0238">DNA-binding</keyword>
<evidence type="ECO:0000259" key="4">
    <source>
        <dbReference type="PROSITE" id="PS01124"/>
    </source>
</evidence>
<evidence type="ECO:0000256" key="3">
    <source>
        <dbReference type="ARBA" id="ARBA00023163"/>
    </source>
</evidence>
<feature type="domain" description="HTH araC/xylS-type" evidence="4">
    <location>
        <begin position="174"/>
        <end position="276"/>
    </location>
</feature>